<gene>
    <name evidence="3" type="ORF">BJ998_002568</name>
</gene>
<keyword evidence="4" id="KW-1185">Reference proteome</keyword>
<protein>
    <submittedName>
        <fullName evidence="3">Choline dehydrogenase-like flavoprotein</fullName>
    </submittedName>
</protein>
<sequence length="60" mass="6025">MGTCRLGSDPGAVADTELRVNGLDGLRVVDASVLATIVSANTNATVVAIAERAAELLSQA</sequence>
<dbReference type="PANTHER" id="PTHR11552">
    <property type="entry name" value="GLUCOSE-METHANOL-CHOLINE GMC OXIDOREDUCTASE"/>
    <property type="match status" value="1"/>
</dbReference>
<dbReference type="Gene3D" id="3.50.50.60">
    <property type="entry name" value="FAD/NAD(P)-binding domain"/>
    <property type="match status" value="1"/>
</dbReference>
<proteinExistence type="inferred from homology"/>
<dbReference type="InterPro" id="IPR036188">
    <property type="entry name" value="FAD/NAD-bd_sf"/>
</dbReference>
<dbReference type="AlphaFoldDB" id="A0A7W9KFA9"/>
<accession>A0A7W9KFA9</accession>
<reference evidence="3 4" key="1">
    <citation type="submission" date="2020-08" db="EMBL/GenBank/DDBJ databases">
        <title>Sequencing the genomes of 1000 actinobacteria strains.</title>
        <authorList>
            <person name="Klenk H.-P."/>
        </authorList>
    </citation>
    <scope>NUCLEOTIDE SEQUENCE [LARGE SCALE GENOMIC DNA]</scope>
    <source>
        <strain evidence="3 4">DSM 43851</strain>
    </source>
</reference>
<dbReference type="EMBL" id="JACHIR010000001">
    <property type="protein sequence ID" value="MBB5891372.1"/>
    <property type="molecule type" value="Genomic_DNA"/>
</dbReference>
<organism evidence="3 4">
    <name type="scientific">Kutzneria kofuensis</name>
    <dbReference type="NCBI Taxonomy" id="103725"/>
    <lineage>
        <taxon>Bacteria</taxon>
        <taxon>Bacillati</taxon>
        <taxon>Actinomycetota</taxon>
        <taxon>Actinomycetes</taxon>
        <taxon>Pseudonocardiales</taxon>
        <taxon>Pseudonocardiaceae</taxon>
        <taxon>Kutzneria</taxon>
    </lineage>
</organism>
<evidence type="ECO:0000313" key="3">
    <source>
        <dbReference type="EMBL" id="MBB5891372.1"/>
    </source>
</evidence>
<comment type="similarity">
    <text evidence="1">Belongs to the GMC oxidoreductase family.</text>
</comment>
<evidence type="ECO:0000313" key="4">
    <source>
        <dbReference type="Proteomes" id="UP000585638"/>
    </source>
</evidence>
<comment type="caution">
    <text evidence="3">The sequence shown here is derived from an EMBL/GenBank/DDBJ whole genome shotgun (WGS) entry which is preliminary data.</text>
</comment>
<dbReference type="InterPro" id="IPR012132">
    <property type="entry name" value="GMC_OxRdtase"/>
</dbReference>
<evidence type="ECO:0000256" key="1">
    <source>
        <dbReference type="ARBA" id="ARBA00010790"/>
    </source>
</evidence>
<dbReference type="PANTHER" id="PTHR11552:SF147">
    <property type="entry name" value="CHOLINE DEHYDROGENASE, MITOCHONDRIAL"/>
    <property type="match status" value="1"/>
</dbReference>
<dbReference type="RefSeq" id="WP_312890076.1">
    <property type="nucleotide sequence ID" value="NZ_BAAAWY010000053.1"/>
</dbReference>
<dbReference type="Proteomes" id="UP000585638">
    <property type="component" value="Unassembled WGS sequence"/>
</dbReference>
<dbReference type="SUPFAM" id="SSF51905">
    <property type="entry name" value="FAD/NAD(P)-binding domain"/>
    <property type="match status" value="1"/>
</dbReference>
<name>A0A7W9KFA9_9PSEU</name>
<evidence type="ECO:0000259" key="2">
    <source>
        <dbReference type="Pfam" id="PF05199"/>
    </source>
</evidence>
<dbReference type="Pfam" id="PF05199">
    <property type="entry name" value="GMC_oxred_C"/>
    <property type="match status" value="1"/>
</dbReference>
<feature type="domain" description="Glucose-methanol-choline oxidoreductase C-terminal" evidence="2">
    <location>
        <begin position="1"/>
        <end position="50"/>
    </location>
</feature>
<dbReference type="InterPro" id="IPR007867">
    <property type="entry name" value="GMC_OxRtase_C"/>
</dbReference>
<dbReference type="GO" id="GO:0016614">
    <property type="term" value="F:oxidoreductase activity, acting on CH-OH group of donors"/>
    <property type="evidence" value="ECO:0007669"/>
    <property type="project" value="InterPro"/>
</dbReference>
<dbReference type="GO" id="GO:0050660">
    <property type="term" value="F:flavin adenine dinucleotide binding"/>
    <property type="evidence" value="ECO:0007669"/>
    <property type="project" value="InterPro"/>
</dbReference>